<dbReference type="Pfam" id="PF00589">
    <property type="entry name" value="Phage_integrase"/>
    <property type="match status" value="1"/>
</dbReference>
<dbReference type="RefSeq" id="WP_150565288.1">
    <property type="nucleotide sequence ID" value="NZ_CABPSD010000001.1"/>
</dbReference>
<dbReference type="PANTHER" id="PTHR30349:SF94">
    <property type="entry name" value="INTEGRASE_RECOMBINASE HI_1414-RELATED"/>
    <property type="match status" value="1"/>
</dbReference>
<dbReference type="InterPro" id="IPR010998">
    <property type="entry name" value="Integrase_recombinase_N"/>
</dbReference>
<evidence type="ECO:0000259" key="4">
    <source>
        <dbReference type="PROSITE" id="PS51898"/>
    </source>
</evidence>
<dbReference type="Proteomes" id="UP000368474">
    <property type="component" value="Unassembled WGS sequence"/>
</dbReference>
<dbReference type="GO" id="GO:0015074">
    <property type="term" value="P:DNA integration"/>
    <property type="evidence" value="ECO:0007669"/>
    <property type="project" value="UniProtKB-KW"/>
</dbReference>
<dbReference type="InterPro" id="IPR013762">
    <property type="entry name" value="Integrase-like_cat_sf"/>
</dbReference>
<organism evidence="5 6">
    <name type="scientific">Pandoraea morbifera</name>
    <dbReference type="NCBI Taxonomy" id="2508300"/>
    <lineage>
        <taxon>Bacteria</taxon>
        <taxon>Pseudomonadati</taxon>
        <taxon>Pseudomonadota</taxon>
        <taxon>Betaproteobacteria</taxon>
        <taxon>Burkholderiales</taxon>
        <taxon>Burkholderiaceae</taxon>
        <taxon>Pandoraea</taxon>
    </lineage>
</organism>
<protein>
    <submittedName>
        <fullName evidence="5">Integrase</fullName>
    </submittedName>
</protein>
<keyword evidence="1" id="KW-0229">DNA integration</keyword>
<dbReference type="AlphaFoldDB" id="A0A5E4S2A5"/>
<evidence type="ECO:0000256" key="3">
    <source>
        <dbReference type="ARBA" id="ARBA00023172"/>
    </source>
</evidence>
<feature type="domain" description="Tyr recombinase" evidence="4">
    <location>
        <begin position="205"/>
        <end position="397"/>
    </location>
</feature>
<dbReference type="InterPro" id="IPR050090">
    <property type="entry name" value="Tyrosine_recombinase_XerCD"/>
</dbReference>
<reference evidence="5 6" key="1">
    <citation type="submission" date="2019-08" db="EMBL/GenBank/DDBJ databases">
        <authorList>
            <person name="Peeters C."/>
        </authorList>
    </citation>
    <scope>NUCLEOTIDE SEQUENCE [LARGE SCALE GENOMIC DNA]</scope>
    <source>
        <strain evidence="5 6">LMG 31116</strain>
    </source>
</reference>
<sequence>MANIANRSPWVVSVSGKEDQKFRLKSQAQAYLTSLANPRAKMRQLETSFEVQIKLKDDKGNTVARSATHSTYAAAEKWAKEEEEAIKSLRVNGGTFNLDFETMTVKQALDKCWEEHYKGRASADENLHRIPKIVEILGEDTLLRQLNSEKMLRLRDTLKAETYSASSIRNFFAVISRTLQHAKGEWLFPIDNHARGIKLAKPQNAKNRQFNGDERERLFKIVDKRSPWLRPIIELSLEMSFRRGELVQPAKKKRAQGLKGGLVWEGVDFERNTLRLFQEKNDWQKKNTEEKGRVVPMTERMREILLDLYQKSETKTGLVFSATVNSVTHAFSDCCKEAEPPIENLTFHSCRKIATYNISKKVPNAIMLSKITGHKDLKTLAERYYAVPMEDLQAMLSTADATTIEGRGVLALKRELGFEDMLRFLIMVKETEDINTLLIGTKQTAAPVLQ</sequence>
<name>A0A5E4S2A5_9BURK</name>
<accession>A0A5E4S2A5</accession>
<dbReference type="SUPFAM" id="SSF56349">
    <property type="entry name" value="DNA breaking-rejoining enzymes"/>
    <property type="match status" value="1"/>
</dbReference>
<evidence type="ECO:0000313" key="5">
    <source>
        <dbReference type="EMBL" id="VVD68822.1"/>
    </source>
</evidence>
<dbReference type="EMBL" id="CABPSD010000001">
    <property type="protein sequence ID" value="VVD68822.1"/>
    <property type="molecule type" value="Genomic_DNA"/>
</dbReference>
<dbReference type="PANTHER" id="PTHR30349">
    <property type="entry name" value="PHAGE INTEGRASE-RELATED"/>
    <property type="match status" value="1"/>
</dbReference>
<evidence type="ECO:0000256" key="1">
    <source>
        <dbReference type="ARBA" id="ARBA00022908"/>
    </source>
</evidence>
<keyword evidence="6" id="KW-1185">Reference proteome</keyword>
<proteinExistence type="predicted"/>
<evidence type="ECO:0000313" key="6">
    <source>
        <dbReference type="Proteomes" id="UP000368474"/>
    </source>
</evidence>
<dbReference type="PROSITE" id="PS51898">
    <property type="entry name" value="TYR_RECOMBINASE"/>
    <property type="match status" value="1"/>
</dbReference>
<dbReference type="GO" id="GO:0003677">
    <property type="term" value="F:DNA binding"/>
    <property type="evidence" value="ECO:0007669"/>
    <property type="project" value="UniProtKB-KW"/>
</dbReference>
<evidence type="ECO:0000256" key="2">
    <source>
        <dbReference type="ARBA" id="ARBA00023125"/>
    </source>
</evidence>
<keyword evidence="3" id="KW-0233">DNA recombination</keyword>
<dbReference type="InterPro" id="IPR002104">
    <property type="entry name" value="Integrase_catalytic"/>
</dbReference>
<dbReference type="Gene3D" id="1.10.150.130">
    <property type="match status" value="1"/>
</dbReference>
<dbReference type="GO" id="GO:0006310">
    <property type="term" value="P:DNA recombination"/>
    <property type="evidence" value="ECO:0007669"/>
    <property type="project" value="UniProtKB-KW"/>
</dbReference>
<keyword evidence="2" id="KW-0238">DNA-binding</keyword>
<dbReference type="Gene3D" id="1.10.443.10">
    <property type="entry name" value="Intergrase catalytic core"/>
    <property type="match status" value="1"/>
</dbReference>
<gene>
    <name evidence="5" type="ORF">PMO31116_00492</name>
</gene>
<dbReference type="InterPro" id="IPR011010">
    <property type="entry name" value="DNA_brk_join_enz"/>
</dbReference>